<dbReference type="Proteomes" id="UP000298631">
    <property type="component" value="Plasmid unnamed1"/>
</dbReference>
<organism evidence="2 3">
    <name type="scientific">Pseudorhodobacter turbinis</name>
    <dbReference type="NCBI Taxonomy" id="2500533"/>
    <lineage>
        <taxon>Bacteria</taxon>
        <taxon>Pseudomonadati</taxon>
        <taxon>Pseudomonadota</taxon>
        <taxon>Alphaproteobacteria</taxon>
        <taxon>Rhodobacterales</taxon>
        <taxon>Paracoccaceae</taxon>
        <taxon>Pseudorhodobacter</taxon>
    </lineage>
</organism>
<sequence>MAVEREVRLARAILDFENTDLAVSILRSADADSLLRTVMEIDERRNDLAARAGEFCDSVRLPVDYRSLQFLFDHKSDLEAASLDPDALLDRAQLKRSEDALRRQGYTELVDWACNDLENFDPTRLAKVMRAIIAKNMVDKAFTIHGSALQDYDGQDFDRIREEIIERDRELIRMSRKVIRQGLLRDARPPQGNGIGHKSTYTEMSLIINEMNKRRNRLGIRELTQRAGQALLELKPCWMMSPLAVAQYLHEGMEFDLVVIDEASQMTPENAIGALSRAGQAVVVGDTKQLPPTSFFRKMLDDEDIDEDLREDSESILDMANVAFMPIRQLRWHYRSRHSALGDVGLLMQGSYHTGFTT</sequence>
<dbReference type="InterPro" id="IPR027417">
    <property type="entry name" value="P-loop_NTPase"/>
</dbReference>
<dbReference type="Gene3D" id="3.40.50.300">
    <property type="entry name" value="P-loop containing nucleotide triphosphate hydrolases"/>
    <property type="match status" value="1"/>
</dbReference>
<keyword evidence="2" id="KW-0614">Plasmid</keyword>
<evidence type="ECO:0000259" key="1">
    <source>
        <dbReference type="Pfam" id="PF13086"/>
    </source>
</evidence>
<dbReference type="OrthoDB" id="9757917at2"/>
<dbReference type="RefSeq" id="WP_137195101.1">
    <property type="nucleotide sequence ID" value="NZ_CP039965.1"/>
</dbReference>
<gene>
    <name evidence="2" type="ORF">EOK75_16285</name>
</gene>
<reference evidence="2 3" key="1">
    <citation type="submission" date="2019-05" db="EMBL/GenBank/DDBJ databases">
        <title>Pseudorhodobacter turbinis sp. nov., isolated from the gut of the Korean turban shell.</title>
        <authorList>
            <person name="Jeong Y.-S."/>
            <person name="Kang W.-R."/>
            <person name="Bae J.-W."/>
        </authorList>
    </citation>
    <scope>NUCLEOTIDE SEQUENCE [LARGE SCALE GENOMIC DNA]</scope>
    <source>
        <strain evidence="2 3">S12M18</strain>
        <plasmid evidence="2 3">unnamed1</plasmid>
    </source>
</reference>
<evidence type="ECO:0000313" key="2">
    <source>
        <dbReference type="EMBL" id="QCO57301.1"/>
    </source>
</evidence>
<proteinExistence type="predicted"/>
<dbReference type="InterPro" id="IPR041677">
    <property type="entry name" value="DNA2/NAM7_AAA_11"/>
</dbReference>
<evidence type="ECO:0000313" key="3">
    <source>
        <dbReference type="Proteomes" id="UP000298631"/>
    </source>
</evidence>
<dbReference type="EMBL" id="CP039965">
    <property type="protein sequence ID" value="QCO57301.1"/>
    <property type="molecule type" value="Genomic_DNA"/>
</dbReference>
<feature type="domain" description="DNA2/NAM7 helicase helicase" evidence="1">
    <location>
        <begin position="251"/>
        <end position="294"/>
    </location>
</feature>
<geneLocation type="plasmid" evidence="2 3">
    <name>unnamed1</name>
</geneLocation>
<dbReference type="GO" id="GO:0004386">
    <property type="term" value="F:helicase activity"/>
    <property type="evidence" value="ECO:0007669"/>
    <property type="project" value="InterPro"/>
</dbReference>
<keyword evidence="3" id="KW-1185">Reference proteome</keyword>
<dbReference type="AlphaFoldDB" id="A0A4P8EJE5"/>
<dbReference type="Pfam" id="PF13086">
    <property type="entry name" value="AAA_11"/>
    <property type="match status" value="1"/>
</dbReference>
<dbReference type="SUPFAM" id="SSF52540">
    <property type="entry name" value="P-loop containing nucleoside triphosphate hydrolases"/>
    <property type="match status" value="1"/>
</dbReference>
<accession>A0A4P8EJE5</accession>
<protein>
    <recommendedName>
        <fullName evidence="1">DNA2/NAM7 helicase helicase domain-containing protein</fullName>
    </recommendedName>
</protein>
<dbReference type="KEGG" id="pseb:EOK75_16285"/>
<name>A0A4P8EJE5_9RHOB</name>